<accession>A0A087SMF2</accession>
<dbReference type="Proteomes" id="UP000028924">
    <property type="component" value="Unassembled WGS sequence"/>
</dbReference>
<evidence type="ECO:0000313" key="3">
    <source>
        <dbReference type="Proteomes" id="UP000028924"/>
    </source>
</evidence>
<reference evidence="2 3" key="1">
    <citation type="journal article" date="2014" name="BMC Genomics">
        <title>Oil accumulation mechanisms of the oleaginous microalga Chlorella protothecoides revealed through its genome, transcriptomes, and proteomes.</title>
        <authorList>
            <person name="Gao C."/>
            <person name="Wang Y."/>
            <person name="Shen Y."/>
            <person name="Yan D."/>
            <person name="He X."/>
            <person name="Dai J."/>
            <person name="Wu Q."/>
        </authorList>
    </citation>
    <scope>NUCLEOTIDE SEQUENCE [LARGE SCALE GENOMIC DNA]</scope>
    <source>
        <strain evidence="2 3">0710</strain>
    </source>
</reference>
<gene>
    <name evidence="2" type="ORF">F751_4967</name>
</gene>
<proteinExistence type="predicted"/>
<protein>
    <submittedName>
        <fullName evidence="2">Uncharacterized protein</fullName>
    </submittedName>
</protein>
<dbReference type="GeneID" id="23616358"/>
<organism evidence="2 3">
    <name type="scientific">Auxenochlorella protothecoides</name>
    <name type="common">Green microalga</name>
    <name type="synonym">Chlorella protothecoides</name>
    <dbReference type="NCBI Taxonomy" id="3075"/>
    <lineage>
        <taxon>Eukaryota</taxon>
        <taxon>Viridiplantae</taxon>
        <taxon>Chlorophyta</taxon>
        <taxon>core chlorophytes</taxon>
        <taxon>Trebouxiophyceae</taxon>
        <taxon>Chlorellales</taxon>
        <taxon>Chlorellaceae</taxon>
        <taxon>Auxenochlorella</taxon>
    </lineage>
</organism>
<dbReference type="EMBL" id="KL662137">
    <property type="protein sequence ID" value="KFM26906.1"/>
    <property type="molecule type" value="Genomic_DNA"/>
</dbReference>
<feature type="region of interest" description="Disordered" evidence="1">
    <location>
        <begin position="69"/>
        <end position="93"/>
    </location>
</feature>
<dbReference type="AlphaFoldDB" id="A0A087SMF2"/>
<evidence type="ECO:0000256" key="1">
    <source>
        <dbReference type="SAM" id="MobiDB-lite"/>
    </source>
</evidence>
<name>A0A087SMF2_AUXPR</name>
<dbReference type="KEGG" id="apro:F751_4967"/>
<sequence length="93" mass="10088">MYSTLSVVQFQWIARHQGGQQEVSAHSVASKVCGWAGASLTFRVTADKQSLSIMLLMIQSLQSPSWPPALGLLHHPGPPPRPRQTLQDGVVEG</sequence>
<dbReference type="RefSeq" id="XP_011399854.1">
    <property type="nucleotide sequence ID" value="XM_011401552.1"/>
</dbReference>
<keyword evidence="3" id="KW-1185">Reference proteome</keyword>
<evidence type="ECO:0000313" key="2">
    <source>
        <dbReference type="EMBL" id="KFM26906.1"/>
    </source>
</evidence>